<keyword evidence="1" id="KW-0812">Transmembrane</keyword>
<dbReference type="Proteomes" id="UP000545037">
    <property type="component" value="Unassembled WGS sequence"/>
</dbReference>
<evidence type="ECO:0000259" key="3">
    <source>
        <dbReference type="Pfam" id="PF16190"/>
    </source>
</evidence>
<organism evidence="4 5">
    <name type="scientific">Brevundimonas variabilis</name>
    <dbReference type="NCBI Taxonomy" id="74312"/>
    <lineage>
        <taxon>Bacteria</taxon>
        <taxon>Pseudomonadati</taxon>
        <taxon>Pseudomonadota</taxon>
        <taxon>Alphaproteobacteria</taxon>
        <taxon>Caulobacterales</taxon>
        <taxon>Caulobacteraceae</taxon>
        <taxon>Brevundimonas</taxon>
    </lineage>
</organism>
<dbReference type="EMBL" id="JACHOR010000001">
    <property type="protein sequence ID" value="MBB5744435.1"/>
    <property type="molecule type" value="Genomic_DNA"/>
</dbReference>
<dbReference type="InterPro" id="IPR028087">
    <property type="entry name" value="Tad_N"/>
</dbReference>
<evidence type="ECO:0000259" key="2">
    <source>
        <dbReference type="Pfam" id="PF13400"/>
    </source>
</evidence>
<feature type="transmembrane region" description="Helical" evidence="1">
    <location>
        <begin position="29"/>
        <end position="48"/>
    </location>
</feature>
<feature type="domain" description="Putative Flp pilus-assembly TadG-like N-terminal" evidence="2">
    <location>
        <begin position="27"/>
        <end position="73"/>
    </location>
</feature>
<evidence type="ECO:0000313" key="5">
    <source>
        <dbReference type="Proteomes" id="UP000545037"/>
    </source>
</evidence>
<dbReference type="SUPFAM" id="SSF53300">
    <property type="entry name" value="vWA-like"/>
    <property type="match status" value="1"/>
</dbReference>
<sequence>MATFWRTLEIGQAFVRFGQRFAASRRGNVAIIFAIVMPCLIMLTVGGVDLHRASTVRANLQDALDAAGLAAARSQYVTDEDLTRVGLAALRANLAAYPQITLREDLVTFTLDNDSVVIADATVDVRALVANIVLPPYGQILDDTLPVASHSEVNRSSKNIEVSLVLDVTGSMAGSRLAALKTASADLVELVVQDVQTPYTTRMAIIPYSVGVNLGSDATAARGSTLGATPITDASWAVGTAKTITGATRANPVVITATAHGFANDDYVWVRGVGGMSQINDKAFRVANKTANTFQLRSTNGTSYTAYTSGGTVTKCRVSDCSIVITSNNHGLAVNDPDNGFRQGAFISGVGGMTNINNTWFQIGNVTTNTFSIGVNGASYPAYTSGGSVICGRNGCPTRYFRSTQSSLYKTFPITTCSTERIGSEAYTDASPATSRTGRLYSNPAGTNLCPDAQIQPLTSVKSTLTDLIYDLEAAGSTAGHIGLAWGWYALSPSFNSLWSSNAANPYSTVQTIKTVIMMTDGEFNTNYCSGVLATNASFGGNDRIQSCNATNGTPYVQTAALCTAMKARGIIIYTVGFQIAADGAAALALRDCASSPSNAFISTSGSDLADDFAAIGRDITRLRISK</sequence>
<gene>
    <name evidence="4" type="ORF">GGR13_000007</name>
</gene>
<accession>A0A7W9CF25</accession>
<dbReference type="InterPro" id="IPR042302">
    <property type="entry name" value="E1_FCCH_sf"/>
</dbReference>
<protein>
    <submittedName>
        <fullName evidence="4">Flp pilus assembly protein TadG</fullName>
    </submittedName>
</protein>
<keyword evidence="1" id="KW-0472">Membrane</keyword>
<keyword evidence="1" id="KW-1133">Transmembrane helix</keyword>
<dbReference type="Gene3D" id="2.40.30.180">
    <property type="entry name" value="Ubiquitin-activating enzyme E1, FCCH domain"/>
    <property type="match status" value="2"/>
</dbReference>
<evidence type="ECO:0000256" key="1">
    <source>
        <dbReference type="SAM" id="Phobius"/>
    </source>
</evidence>
<dbReference type="Pfam" id="PF16190">
    <property type="entry name" value="E1_FCCH"/>
    <property type="match status" value="1"/>
</dbReference>
<comment type="caution">
    <text evidence="4">The sequence shown here is derived from an EMBL/GenBank/DDBJ whole genome shotgun (WGS) entry which is preliminary data.</text>
</comment>
<dbReference type="Pfam" id="PF13400">
    <property type="entry name" value="Tad"/>
    <property type="match status" value="1"/>
</dbReference>
<evidence type="ECO:0000313" key="4">
    <source>
        <dbReference type="EMBL" id="MBB5744435.1"/>
    </source>
</evidence>
<keyword evidence="5" id="KW-1185">Reference proteome</keyword>
<dbReference type="InterPro" id="IPR032418">
    <property type="entry name" value="E1_FCCH"/>
</dbReference>
<reference evidence="4 5" key="1">
    <citation type="submission" date="2020-08" db="EMBL/GenBank/DDBJ databases">
        <title>Genomic Encyclopedia of Type Strains, Phase IV (KMG-IV): sequencing the most valuable type-strain genomes for metagenomic binning, comparative biology and taxonomic classification.</title>
        <authorList>
            <person name="Goeker M."/>
        </authorList>
    </citation>
    <scope>NUCLEOTIDE SEQUENCE [LARGE SCALE GENOMIC DNA]</scope>
    <source>
        <strain evidence="4 5">DSM 4737</strain>
    </source>
</reference>
<name>A0A7W9CF25_9CAUL</name>
<dbReference type="InterPro" id="IPR036465">
    <property type="entry name" value="vWFA_dom_sf"/>
</dbReference>
<proteinExistence type="predicted"/>
<dbReference type="RefSeq" id="WP_183211426.1">
    <property type="nucleotide sequence ID" value="NZ_JACHOR010000001.1"/>
</dbReference>
<feature type="domain" description="Ubiquitin-activating enzyme E1 FCCH" evidence="3">
    <location>
        <begin position="255"/>
        <end position="316"/>
    </location>
</feature>
<dbReference type="Gene3D" id="3.40.50.410">
    <property type="entry name" value="von Willebrand factor, type A domain"/>
    <property type="match status" value="1"/>
</dbReference>
<dbReference type="AlphaFoldDB" id="A0A7W9CF25"/>